<name>A0ABM8KYD5_9BURK</name>
<dbReference type="RefSeq" id="WP_061303967.1">
    <property type="nucleotide sequence ID" value="NZ_CADIJS010000003.1"/>
</dbReference>
<dbReference type="Pfam" id="PF13503">
    <property type="entry name" value="DUF4123"/>
    <property type="match status" value="1"/>
</dbReference>
<sequence length="335" mass="37212">MSYSWRQALLSTISELPHHRGPYGEAARAYVIVDFRGHPDLLARITATEDLSFGSIWAQTGLDIYGDVAPLLIDVDGASQGVLRGPPRPDFSTPLLRVLDALHERDGGRYAMMSFASAVPLEKLIAHFGHFCDYALPDASEFFLHWYDTRILARALQVWTPAQRERFASPLITLRYPLRDGGQAELAGAGRLPQAPVQGIQRFTPEQHQMLFDLDYPDKIAVQLRRLYPGLLPGDPDQDALVPRVQAQLERARAHGVAGDKDTFDYVAWGVSISPRFDEHPRIREGLRAYRPDGDGALARALAGVPDAVWDEVQAMHRADEEGRMERPTTGADGA</sequence>
<comment type="caution">
    <text evidence="2">The sequence shown here is derived from an EMBL/GenBank/DDBJ whole genome shotgun (WGS) entry which is preliminary data.</text>
</comment>
<dbReference type="InterPro" id="IPR025391">
    <property type="entry name" value="DUF4123"/>
</dbReference>
<reference evidence="2 3" key="1">
    <citation type="submission" date="2020-04" db="EMBL/GenBank/DDBJ databases">
        <authorList>
            <person name="De Canck E."/>
        </authorList>
    </citation>
    <scope>NUCLEOTIDE SEQUENCE [LARGE SCALE GENOMIC DNA]</scope>
    <source>
        <strain evidence="2 3">LMG 1873</strain>
    </source>
</reference>
<gene>
    <name evidence="2" type="ORF">LMG1873_03000</name>
</gene>
<evidence type="ECO:0000313" key="2">
    <source>
        <dbReference type="EMBL" id="CAB3707958.1"/>
    </source>
</evidence>
<evidence type="ECO:0000313" key="3">
    <source>
        <dbReference type="Proteomes" id="UP000494116"/>
    </source>
</evidence>
<organism evidence="2 3">
    <name type="scientific">Achromobacter piechaudii</name>
    <dbReference type="NCBI Taxonomy" id="72556"/>
    <lineage>
        <taxon>Bacteria</taxon>
        <taxon>Pseudomonadati</taxon>
        <taxon>Pseudomonadota</taxon>
        <taxon>Betaproteobacteria</taxon>
        <taxon>Burkholderiales</taxon>
        <taxon>Alcaligenaceae</taxon>
        <taxon>Achromobacter</taxon>
    </lineage>
</organism>
<accession>A0ABM8KYD5</accession>
<feature type="domain" description="DUF4123" evidence="1">
    <location>
        <begin position="30"/>
        <end position="165"/>
    </location>
</feature>
<dbReference type="Proteomes" id="UP000494116">
    <property type="component" value="Unassembled WGS sequence"/>
</dbReference>
<keyword evidence="3" id="KW-1185">Reference proteome</keyword>
<dbReference type="EMBL" id="CADIJS010000003">
    <property type="protein sequence ID" value="CAB3707958.1"/>
    <property type="molecule type" value="Genomic_DNA"/>
</dbReference>
<proteinExistence type="predicted"/>
<protein>
    <recommendedName>
        <fullName evidence="1">DUF4123 domain-containing protein</fullName>
    </recommendedName>
</protein>
<evidence type="ECO:0000259" key="1">
    <source>
        <dbReference type="Pfam" id="PF13503"/>
    </source>
</evidence>